<gene>
    <name evidence="1" type="ORF">J3U88_25975</name>
</gene>
<dbReference type="SUPFAM" id="SSF48452">
    <property type="entry name" value="TPR-like"/>
    <property type="match status" value="2"/>
</dbReference>
<evidence type="ECO:0000313" key="1">
    <source>
        <dbReference type="EMBL" id="MBO1321956.1"/>
    </source>
</evidence>
<organism evidence="1 2">
    <name type="scientific">Acanthopleuribacter pedis</name>
    <dbReference type="NCBI Taxonomy" id="442870"/>
    <lineage>
        <taxon>Bacteria</taxon>
        <taxon>Pseudomonadati</taxon>
        <taxon>Acidobacteriota</taxon>
        <taxon>Holophagae</taxon>
        <taxon>Acanthopleuribacterales</taxon>
        <taxon>Acanthopleuribacteraceae</taxon>
        <taxon>Acanthopleuribacter</taxon>
    </lineage>
</organism>
<evidence type="ECO:0000313" key="2">
    <source>
        <dbReference type="Proteomes" id="UP000664417"/>
    </source>
</evidence>
<reference evidence="1" key="1">
    <citation type="submission" date="2021-03" db="EMBL/GenBank/DDBJ databases">
        <authorList>
            <person name="Wang G."/>
        </authorList>
    </citation>
    <scope>NUCLEOTIDE SEQUENCE</scope>
    <source>
        <strain evidence="1">KCTC 12899</strain>
    </source>
</reference>
<sequence>MDIANAYGAEQAHAYFNDCHFQTQDPMCFYGLAYTWYMMGENDKSIEMVEYLLAAQPAGDKFNGHCWALMGANRIWMREFEAAQEPLEKALAYYKKAGHKRNMFKVLVQLGNGKLRAGHLEEADRYFERATFLAISEKVNKGHLYSLRGISAYTQEKKAVALNFAQLAFLEHEEIGDRRAMVDSRAYIAFFQYETGKQKEAEFSIQQAKEMSEILEIEPTTWATLVEAYIKKCEQPEHYKNTVVSNLSEEKGYFLRRFMELTRKKPCP</sequence>
<dbReference type="AlphaFoldDB" id="A0A8J7QJF4"/>
<evidence type="ECO:0008006" key="3">
    <source>
        <dbReference type="Google" id="ProtNLM"/>
    </source>
</evidence>
<dbReference type="InterPro" id="IPR011990">
    <property type="entry name" value="TPR-like_helical_dom_sf"/>
</dbReference>
<keyword evidence="2" id="KW-1185">Reference proteome</keyword>
<dbReference type="RefSeq" id="WP_207861928.1">
    <property type="nucleotide sequence ID" value="NZ_JAFREP010000029.1"/>
</dbReference>
<protein>
    <recommendedName>
        <fullName evidence="3">Tetratricopeptide repeat protein</fullName>
    </recommendedName>
</protein>
<dbReference type="Proteomes" id="UP000664417">
    <property type="component" value="Unassembled WGS sequence"/>
</dbReference>
<name>A0A8J7QJF4_9BACT</name>
<dbReference type="EMBL" id="JAFREP010000029">
    <property type="protein sequence ID" value="MBO1321956.1"/>
    <property type="molecule type" value="Genomic_DNA"/>
</dbReference>
<accession>A0A8J7QJF4</accession>
<proteinExistence type="predicted"/>
<comment type="caution">
    <text evidence="1">The sequence shown here is derived from an EMBL/GenBank/DDBJ whole genome shotgun (WGS) entry which is preliminary data.</text>
</comment>
<dbReference type="Gene3D" id="1.25.40.10">
    <property type="entry name" value="Tetratricopeptide repeat domain"/>
    <property type="match status" value="1"/>
</dbReference>